<dbReference type="STRING" id="1165689.SAMN02927914_00104"/>
<dbReference type="AlphaFoldDB" id="A0A1G5UZK3"/>
<sequence length="148" mass="16386">MPRARWDKTGIAIAREGFDIDTASQSNILFNSNSSTRRIYLQGTIAFGGAVSIGPFNNHYQKSTVTFPTPFAKAPQALVAVKDNNLNLHLIPTQAIVGGQTVSSTFWEFYEPVICAITFTDRLELYTRYALTATLSTFAYCVFENSTD</sequence>
<accession>A0A1G5UZK3</accession>
<dbReference type="Proteomes" id="UP000198588">
    <property type="component" value="Unassembled WGS sequence"/>
</dbReference>
<gene>
    <name evidence="1" type="ORF">SAMN02927914_00104</name>
</gene>
<evidence type="ECO:0000313" key="1">
    <source>
        <dbReference type="EMBL" id="SDA39059.1"/>
    </source>
</evidence>
<reference evidence="1 2" key="1">
    <citation type="submission" date="2016-10" db="EMBL/GenBank/DDBJ databases">
        <authorList>
            <person name="de Groot N.N."/>
        </authorList>
    </citation>
    <scope>NUCLEOTIDE SEQUENCE [LARGE SCALE GENOMIC DNA]</scope>
    <source>
        <strain evidence="1 2">CGMCC 1.12097</strain>
    </source>
</reference>
<dbReference type="RefSeq" id="WP_091574658.1">
    <property type="nucleotide sequence ID" value="NZ_FMXM01000002.1"/>
</dbReference>
<proteinExistence type="predicted"/>
<protein>
    <submittedName>
        <fullName evidence="1">Uncharacterized protein</fullName>
    </submittedName>
</protein>
<evidence type="ECO:0000313" key="2">
    <source>
        <dbReference type="Proteomes" id="UP000198588"/>
    </source>
</evidence>
<dbReference type="EMBL" id="FMXM01000002">
    <property type="protein sequence ID" value="SDA39059.1"/>
    <property type="molecule type" value="Genomic_DNA"/>
</dbReference>
<name>A0A1G5UZK3_9HYPH</name>
<dbReference type="OrthoDB" id="8115945at2"/>
<organism evidence="1 2">
    <name type="scientific">Mesorhizobium qingshengii</name>
    <dbReference type="NCBI Taxonomy" id="1165689"/>
    <lineage>
        <taxon>Bacteria</taxon>
        <taxon>Pseudomonadati</taxon>
        <taxon>Pseudomonadota</taxon>
        <taxon>Alphaproteobacteria</taxon>
        <taxon>Hyphomicrobiales</taxon>
        <taxon>Phyllobacteriaceae</taxon>
        <taxon>Mesorhizobium</taxon>
    </lineage>
</organism>